<dbReference type="SUPFAM" id="SSF53756">
    <property type="entry name" value="UDP-Glycosyltransferase/glycogen phosphorylase"/>
    <property type="match status" value="1"/>
</dbReference>
<evidence type="ECO:0000259" key="1">
    <source>
        <dbReference type="Pfam" id="PF02350"/>
    </source>
</evidence>
<dbReference type="EC" id="5.1.3.14" evidence="2"/>
<dbReference type="EMBL" id="CP004120">
    <property type="protein sequence ID" value="AGT42691.1"/>
    <property type="molecule type" value="Genomic_DNA"/>
</dbReference>
<evidence type="ECO:0000313" key="3">
    <source>
        <dbReference type="Proteomes" id="UP000015620"/>
    </source>
</evidence>
<dbReference type="PANTHER" id="PTHR43174">
    <property type="entry name" value="UDP-N-ACETYLGLUCOSAMINE 2-EPIMERASE"/>
    <property type="match status" value="1"/>
</dbReference>
<dbReference type="CDD" id="cd03786">
    <property type="entry name" value="GTB_UDP-GlcNAc_2-Epimerase"/>
    <property type="match status" value="1"/>
</dbReference>
<dbReference type="STRING" id="1291379.TPE_0195"/>
<sequence length="387" mass="43586">MRKICVITGTRAEYGLLYWIIKEIDTDPELELQLIVTGMHLSSEFGLTYKEIEKEFKISKKIEIILSSDTPVGISKSMGLATISFSEAYAELFPDIIVVLGDRYEIFAAVSAAMIARIPVAHIAGGEATEGLIDEAIRHCLTKMSQLHFTETEVYRKRVIQLGEQPKNVFYVGGAITEAKKRLRLLSKQELEQQLKFKFWNRTILVTFHPLTLSYTTKTEFENLLYILNQYGDLGIIFTKANSDTDGRVINQLIDEYVFNNSHRAVVFASLGHLRYLSTLQYVEAVVGNSSSGLTEVPSFQIATINIGDRQKGRIAASSVINCDSSRESIQAAFDKLNNGTFKETLKLTVNPYEGDCFQSKQIIKILKSVDLADIIKKRFYDAEFSI</sequence>
<dbReference type="NCBIfam" id="TIGR03568">
    <property type="entry name" value="NeuC_NnaA"/>
    <property type="match status" value="1"/>
</dbReference>
<dbReference type="RefSeq" id="WP_020963991.1">
    <property type="nucleotide sequence ID" value="NC_022097.1"/>
</dbReference>
<dbReference type="HOGENOM" id="CLU_061127_0_0_12"/>
<dbReference type="GeneID" id="301088921"/>
<gene>
    <name evidence="2" type="ORF">TPE_0195</name>
</gene>
<keyword evidence="3" id="KW-1185">Reference proteome</keyword>
<dbReference type="PANTHER" id="PTHR43174:SF3">
    <property type="entry name" value="UDP-N-ACETYLGLUCOSAMINE 2-EPIMERASE"/>
    <property type="match status" value="1"/>
</dbReference>
<dbReference type="InterPro" id="IPR029767">
    <property type="entry name" value="WecB-like"/>
</dbReference>
<dbReference type="OrthoDB" id="9803238at2"/>
<reference evidence="2 3" key="1">
    <citation type="journal article" date="2013" name="PLoS ONE">
        <title>Genome-Wide Relatedness of Treponema pedis, from Gingiva and Necrotic Skin Lesions of Pigs, with the Human Oral Pathogen Treponema denticola.</title>
        <authorList>
            <person name="Svartstrom O."/>
            <person name="Mushtaq M."/>
            <person name="Pringle M."/>
            <person name="Segerman B."/>
        </authorList>
    </citation>
    <scope>NUCLEOTIDE SEQUENCE [LARGE SCALE GENOMIC DNA]</scope>
    <source>
        <strain evidence="2">T A4</strain>
    </source>
</reference>
<dbReference type="InterPro" id="IPR020004">
    <property type="entry name" value="UDP-GlcNAc_Epase"/>
</dbReference>
<dbReference type="GO" id="GO:0004553">
    <property type="term" value="F:hydrolase activity, hydrolyzing O-glycosyl compounds"/>
    <property type="evidence" value="ECO:0007669"/>
    <property type="project" value="InterPro"/>
</dbReference>
<dbReference type="PATRIC" id="fig|1291379.3.peg.191"/>
<dbReference type="InterPro" id="IPR003331">
    <property type="entry name" value="UDP_GlcNAc_Epimerase_2_dom"/>
</dbReference>
<dbReference type="Proteomes" id="UP000015620">
    <property type="component" value="Chromosome"/>
</dbReference>
<dbReference type="Pfam" id="PF02350">
    <property type="entry name" value="Epimerase_2"/>
    <property type="match status" value="1"/>
</dbReference>
<protein>
    <submittedName>
        <fullName evidence="2">UDP-N-acetylglucosamine 2-epimerase</fullName>
        <ecNumber evidence="2">5.1.3.14</ecNumber>
    </submittedName>
</protein>
<dbReference type="GO" id="GO:0006047">
    <property type="term" value="P:UDP-N-acetylglucosamine metabolic process"/>
    <property type="evidence" value="ECO:0007669"/>
    <property type="project" value="InterPro"/>
</dbReference>
<dbReference type="GO" id="GO:0008761">
    <property type="term" value="F:UDP-N-acetylglucosamine 2-epimerase activity"/>
    <property type="evidence" value="ECO:0007669"/>
    <property type="project" value="UniProtKB-EC"/>
</dbReference>
<dbReference type="KEGG" id="tped:TPE_0195"/>
<proteinExistence type="predicted"/>
<organism evidence="2 3">
    <name type="scientific">Treponema pedis str. T A4</name>
    <dbReference type="NCBI Taxonomy" id="1291379"/>
    <lineage>
        <taxon>Bacteria</taxon>
        <taxon>Pseudomonadati</taxon>
        <taxon>Spirochaetota</taxon>
        <taxon>Spirochaetia</taxon>
        <taxon>Spirochaetales</taxon>
        <taxon>Treponemataceae</taxon>
        <taxon>Treponema</taxon>
    </lineage>
</organism>
<keyword evidence="2" id="KW-0413">Isomerase</keyword>
<dbReference type="AlphaFoldDB" id="S6A2I8"/>
<accession>S6A2I8</accession>
<name>S6A2I8_9SPIR</name>
<evidence type="ECO:0000313" key="2">
    <source>
        <dbReference type="EMBL" id="AGT42691.1"/>
    </source>
</evidence>
<feature type="domain" description="UDP-N-acetylglucosamine 2-epimerase" evidence="1">
    <location>
        <begin position="22"/>
        <end position="368"/>
    </location>
</feature>
<dbReference type="Gene3D" id="3.40.50.2000">
    <property type="entry name" value="Glycogen Phosphorylase B"/>
    <property type="match status" value="2"/>
</dbReference>